<name>A0ABW0NPD6_9MICO</name>
<dbReference type="RefSeq" id="WP_386739857.1">
    <property type="nucleotide sequence ID" value="NZ_JBHSMG010000002.1"/>
</dbReference>
<keyword evidence="2" id="KW-1185">Reference proteome</keyword>
<comment type="caution">
    <text evidence="1">The sequence shown here is derived from an EMBL/GenBank/DDBJ whole genome shotgun (WGS) entry which is preliminary data.</text>
</comment>
<sequence>MIYLLALLSLALWAISATIVTVRRDGHRRMPFDPAYNSRSA</sequence>
<dbReference type="Proteomes" id="UP001596039">
    <property type="component" value="Unassembled WGS sequence"/>
</dbReference>
<gene>
    <name evidence="1" type="ORF">ACFPJ4_07880</name>
</gene>
<accession>A0ABW0NPD6</accession>
<evidence type="ECO:0008006" key="3">
    <source>
        <dbReference type="Google" id="ProtNLM"/>
    </source>
</evidence>
<dbReference type="EMBL" id="JBHSMG010000002">
    <property type="protein sequence ID" value="MFC5502155.1"/>
    <property type="molecule type" value="Genomic_DNA"/>
</dbReference>
<evidence type="ECO:0000313" key="1">
    <source>
        <dbReference type="EMBL" id="MFC5502155.1"/>
    </source>
</evidence>
<reference evidence="2" key="1">
    <citation type="journal article" date="2019" name="Int. J. Syst. Evol. Microbiol.">
        <title>The Global Catalogue of Microorganisms (GCM) 10K type strain sequencing project: providing services to taxonomists for standard genome sequencing and annotation.</title>
        <authorList>
            <consortium name="The Broad Institute Genomics Platform"/>
            <consortium name="The Broad Institute Genome Sequencing Center for Infectious Disease"/>
            <person name="Wu L."/>
            <person name="Ma J."/>
        </authorList>
    </citation>
    <scope>NUCLEOTIDE SEQUENCE [LARGE SCALE GENOMIC DNA]</scope>
    <source>
        <strain evidence="2">CGMCC 4.6997</strain>
    </source>
</reference>
<evidence type="ECO:0000313" key="2">
    <source>
        <dbReference type="Proteomes" id="UP001596039"/>
    </source>
</evidence>
<organism evidence="1 2">
    <name type="scientific">Lysinimonas soli</name>
    <dbReference type="NCBI Taxonomy" id="1074233"/>
    <lineage>
        <taxon>Bacteria</taxon>
        <taxon>Bacillati</taxon>
        <taxon>Actinomycetota</taxon>
        <taxon>Actinomycetes</taxon>
        <taxon>Micrococcales</taxon>
        <taxon>Microbacteriaceae</taxon>
        <taxon>Lysinimonas</taxon>
    </lineage>
</organism>
<protein>
    <recommendedName>
        <fullName evidence="3">MetS family NSS transporter small subunit</fullName>
    </recommendedName>
</protein>
<proteinExistence type="predicted"/>